<evidence type="ECO:0000313" key="1">
    <source>
        <dbReference type="EMBL" id="VAX33357.1"/>
    </source>
</evidence>
<dbReference type="Pfam" id="PF11185">
    <property type="entry name" value="DUF2971"/>
    <property type="match status" value="1"/>
</dbReference>
<proteinExistence type="predicted"/>
<evidence type="ECO:0008006" key="2">
    <source>
        <dbReference type="Google" id="ProtNLM"/>
    </source>
</evidence>
<sequence length="299" mass="35119">MPRYHDRDFFFKYVTKEAAQLIIKNRTLRWSCPIDFNDPFDHRFAFFDENRIDAIVDLFNQRLEAYVWEHDGGIQFNSTHPFGLILNTFKEKKAVIPREAFRENAKAIRQRIVDAGKLALAYFNKETERARLQTRVLCLAEENDNLLMWSHYSASHTGAVFKLNAIDELDVPLLVAKKVRYSGKYPLLVTEDEWIDHALCVNRIDLVKRESELLLVKGKDWSYENEWRVSITNEDYSLGGTIDFKEPPEVFGAIYLGCRMEKEDKEIIMELAGRSLPNIEVWQAIQGQKTYKVEFKRLR</sequence>
<organism evidence="1">
    <name type="scientific">hydrothermal vent metagenome</name>
    <dbReference type="NCBI Taxonomy" id="652676"/>
    <lineage>
        <taxon>unclassified sequences</taxon>
        <taxon>metagenomes</taxon>
        <taxon>ecological metagenomes</taxon>
    </lineage>
</organism>
<dbReference type="EMBL" id="UOGH01000294">
    <property type="protein sequence ID" value="VAX33357.1"/>
    <property type="molecule type" value="Genomic_DNA"/>
</dbReference>
<dbReference type="AlphaFoldDB" id="A0A3B1DWW8"/>
<name>A0A3B1DWW8_9ZZZZ</name>
<protein>
    <recommendedName>
        <fullName evidence="2">DUF2971 domain-containing protein</fullName>
    </recommendedName>
</protein>
<gene>
    <name evidence="1" type="ORF">MNBD_NITROSPIRAE02-1636</name>
</gene>
<dbReference type="InterPro" id="IPR021352">
    <property type="entry name" value="DUF2971"/>
</dbReference>
<accession>A0A3B1DWW8</accession>
<reference evidence="1" key="1">
    <citation type="submission" date="2018-06" db="EMBL/GenBank/DDBJ databases">
        <authorList>
            <person name="Zhirakovskaya E."/>
        </authorList>
    </citation>
    <scope>NUCLEOTIDE SEQUENCE</scope>
</reference>